<feature type="region of interest" description="Disordered" evidence="1">
    <location>
        <begin position="56"/>
        <end position="142"/>
    </location>
</feature>
<name>A0A8R7R2N1_TRIUA</name>
<evidence type="ECO:0000313" key="2">
    <source>
        <dbReference type="EnsemblPlants" id="TuG1812G0700002110.01.T01.cds271885"/>
    </source>
</evidence>
<evidence type="ECO:0000256" key="1">
    <source>
        <dbReference type="SAM" id="MobiDB-lite"/>
    </source>
</evidence>
<reference evidence="2" key="3">
    <citation type="submission" date="2022-06" db="UniProtKB">
        <authorList>
            <consortium name="EnsemblPlants"/>
        </authorList>
    </citation>
    <scope>IDENTIFICATION</scope>
</reference>
<reference evidence="2" key="2">
    <citation type="submission" date="2018-03" db="EMBL/GenBank/DDBJ databases">
        <title>The Triticum urartu genome reveals the dynamic nature of wheat genome evolution.</title>
        <authorList>
            <person name="Ling H."/>
            <person name="Ma B."/>
            <person name="Shi X."/>
            <person name="Liu H."/>
            <person name="Dong L."/>
            <person name="Sun H."/>
            <person name="Cao Y."/>
            <person name="Gao Q."/>
            <person name="Zheng S."/>
            <person name="Li Y."/>
            <person name="Yu Y."/>
            <person name="Du H."/>
            <person name="Qi M."/>
            <person name="Li Y."/>
            <person name="Yu H."/>
            <person name="Cui Y."/>
            <person name="Wang N."/>
            <person name="Chen C."/>
            <person name="Wu H."/>
            <person name="Zhao Y."/>
            <person name="Zhang J."/>
            <person name="Li Y."/>
            <person name="Zhou W."/>
            <person name="Zhang B."/>
            <person name="Hu W."/>
            <person name="Eijk M."/>
            <person name="Tang J."/>
            <person name="Witsenboer H."/>
            <person name="Zhao S."/>
            <person name="Li Z."/>
            <person name="Zhang A."/>
            <person name="Wang D."/>
            <person name="Liang C."/>
        </authorList>
    </citation>
    <scope>NUCLEOTIDE SEQUENCE [LARGE SCALE GENOMIC DNA]</scope>
    <source>
        <strain evidence="2">cv. G1812</strain>
    </source>
</reference>
<dbReference type="Proteomes" id="UP000015106">
    <property type="component" value="Chromosome 7"/>
</dbReference>
<sequence length="142" mass="14906">MAIFRSCPAFNASTAMEASALLLTRRKRTGPSKDGRTSFRRFDAGGMASDVTAVAVQGRASRGEDAPLSEVSVRGRRPATRILRPEAPFPEEDAASSATPLVGDSFLPSASTAGVFSSNLGRTSSRRRRRPAGTPGCPPVSP</sequence>
<keyword evidence="3" id="KW-1185">Reference proteome</keyword>
<accession>A0A8R7R2N1</accession>
<organism evidence="2 3">
    <name type="scientific">Triticum urartu</name>
    <name type="common">Red wild einkorn</name>
    <name type="synonym">Crithodium urartu</name>
    <dbReference type="NCBI Taxonomy" id="4572"/>
    <lineage>
        <taxon>Eukaryota</taxon>
        <taxon>Viridiplantae</taxon>
        <taxon>Streptophyta</taxon>
        <taxon>Embryophyta</taxon>
        <taxon>Tracheophyta</taxon>
        <taxon>Spermatophyta</taxon>
        <taxon>Magnoliopsida</taxon>
        <taxon>Liliopsida</taxon>
        <taxon>Poales</taxon>
        <taxon>Poaceae</taxon>
        <taxon>BOP clade</taxon>
        <taxon>Pooideae</taxon>
        <taxon>Triticodae</taxon>
        <taxon>Triticeae</taxon>
        <taxon>Triticinae</taxon>
        <taxon>Triticum</taxon>
    </lineage>
</organism>
<evidence type="ECO:0000313" key="3">
    <source>
        <dbReference type="Proteomes" id="UP000015106"/>
    </source>
</evidence>
<dbReference type="AlphaFoldDB" id="A0A8R7R2N1"/>
<dbReference type="Gramene" id="TuG1812G0700002110.01.T01">
    <property type="protein sequence ID" value="TuG1812G0700002110.01.T01.cds271885"/>
    <property type="gene ID" value="TuG1812G0700002110.01"/>
</dbReference>
<reference evidence="3" key="1">
    <citation type="journal article" date="2013" name="Nature">
        <title>Draft genome of the wheat A-genome progenitor Triticum urartu.</title>
        <authorList>
            <person name="Ling H.Q."/>
            <person name="Zhao S."/>
            <person name="Liu D."/>
            <person name="Wang J."/>
            <person name="Sun H."/>
            <person name="Zhang C."/>
            <person name="Fan H."/>
            <person name="Li D."/>
            <person name="Dong L."/>
            <person name="Tao Y."/>
            <person name="Gao C."/>
            <person name="Wu H."/>
            <person name="Li Y."/>
            <person name="Cui Y."/>
            <person name="Guo X."/>
            <person name="Zheng S."/>
            <person name="Wang B."/>
            <person name="Yu K."/>
            <person name="Liang Q."/>
            <person name="Yang W."/>
            <person name="Lou X."/>
            <person name="Chen J."/>
            <person name="Feng M."/>
            <person name="Jian J."/>
            <person name="Zhang X."/>
            <person name="Luo G."/>
            <person name="Jiang Y."/>
            <person name="Liu J."/>
            <person name="Wang Z."/>
            <person name="Sha Y."/>
            <person name="Zhang B."/>
            <person name="Wu H."/>
            <person name="Tang D."/>
            <person name="Shen Q."/>
            <person name="Xue P."/>
            <person name="Zou S."/>
            <person name="Wang X."/>
            <person name="Liu X."/>
            <person name="Wang F."/>
            <person name="Yang Y."/>
            <person name="An X."/>
            <person name="Dong Z."/>
            <person name="Zhang K."/>
            <person name="Zhang X."/>
            <person name="Luo M.C."/>
            <person name="Dvorak J."/>
            <person name="Tong Y."/>
            <person name="Wang J."/>
            <person name="Yang H."/>
            <person name="Li Z."/>
            <person name="Wang D."/>
            <person name="Zhang A."/>
            <person name="Wang J."/>
        </authorList>
    </citation>
    <scope>NUCLEOTIDE SEQUENCE</scope>
    <source>
        <strain evidence="3">cv. G1812</strain>
    </source>
</reference>
<protein>
    <submittedName>
        <fullName evidence="2">Uncharacterized protein</fullName>
    </submittedName>
</protein>
<feature type="compositionally biased region" description="Polar residues" evidence="1">
    <location>
        <begin position="108"/>
        <end position="121"/>
    </location>
</feature>
<proteinExistence type="predicted"/>
<dbReference type="EnsemblPlants" id="TuG1812G0700002110.01.T01">
    <property type="protein sequence ID" value="TuG1812G0700002110.01.T01.cds271885"/>
    <property type="gene ID" value="TuG1812G0700002110.01"/>
</dbReference>